<comment type="caution">
    <text evidence="1">The sequence shown here is derived from an EMBL/GenBank/DDBJ whole genome shotgun (WGS) entry which is preliminary data.</text>
</comment>
<organism evidence="1 2">
    <name type="scientific">Monilinia fructicola</name>
    <name type="common">Brown rot fungus</name>
    <name type="synonym">Ciboria fructicola</name>
    <dbReference type="NCBI Taxonomy" id="38448"/>
    <lineage>
        <taxon>Eukaryota</taxon>
        <taxon>Fungi</taxon>
        <taxon>Dikarya</taxon>
        <taxon>Ascomycota</taxon>
        <taxon>Pezizomycotina</taxon>
        <taxon>Leotiomycetes</taxon>
        <taxon>Helotiales</taxon>
        <taxon>Sclerotiniaceae</taxon>
        <taxon>Monilinia</taxon>
    </lineage>
</organism>
<evidence type="ECO:0000313" key="2">
    <source>
        <dbReference type="Proteomes" id="UP000322873"/>
    </source>
</evidence>
<reference evidence="1 2" key="1">
    <citation type="submission" date="2019-06" db="EMBL/GenBank/DDBJ databases">
        <title>Genome Sequence of the Brown Rot Fungal Pathogen Monilinia fructicola.</title>
        <authorList>
            <person name="De Miccolis Angelini R.M."/>
            <person name="Landi L."/>
            <person name="Abate D."/>
            <person name="Pollastro S."/>
            <person name="Romanazzi G."/>
            <person name="Faretra F."/>
        </authorList>
    </citation>
    <scope>NUCLEOTIDE SEQUENCE [LARGE SCALE GENOMIC DNA]</scope>
    <source>
        <strain evidence="1 2">Mfrc123</strain>
    </source>
</reference>
<dbReference type="Proteomes" id="UP000322873">
    <property type="component" value="Unassembled WGS sequence"/>
</dbReference>
<dbReference type="EMBL" id="VICG01000007">
    <property type="protein sequence ID" value="KAA8569822.1"/>
    <property type="molecule type" value="Genomic_DNA"/>
</dbReference>
<evidence type="ECO:0000313" key="1">
    <source>
        <dbReference type="EMBL" id="KAA8569822.1"/>
    </source>
</evidence>
<name>A0A5M9JPT7_MONFR</name>
<protein>
    <submittedName>
        <fullName evidence="1">Uncharacterized protein</fullName>
    </submittedName>
</protein>
<keyword evidence="2" id="KW-1185">Reference proteome</keyword>
<accession>A0A5M9JPT7</accession>
<proteinExistence type="predicted"/>
<gene>
    <name evidence="1" type="ORF">EYC84_002165</name>
</gene>
<dbReference type="AlphaFoldDB" id="A0A5M9JPT7"/>
<sequence length="79" mass="8864">MNTTSLILVVSLANSIELFPQIHLRDAYRIRKEIPKNKMSQPDCSGLAKQAHNGDGDVQRSILVIQEEGATNAARRRYD</sequence>